<name>Q6IHG0_DROME</name>
<evidence type="ECO:0000313" key="1">
    <source>
        <dbReference type="EMBL" id="DAA03655.1"/>
    </source>
</evidence>
<reference evidence="1" key="1">
    <citation type="journal article" date="2003" name="Genome Biol.">
        <title>An integrated gene annotation and transcriptional profiling approach towards the full gene content of the Drosophila genome.</title>
        <authorList>
            <person name="Hild M."/>
            <person name="Beckmann B."/>
            <person name="Haas S.A."/>
            <person name="Koch B."/>
            <person name="Solovyev V."/>
            <person name="Busold C."/>
            <person name="Fellenberg K."/>
            <person name="Boutros M."/>
            <person name="Vingron M."/>
            <person name="Sauer F."/>
            <person name="Hoheisel J.D."/>
            <person name="Paro R."/>
        </authorList>
    </citation>
    <scope>NUCLEOTIDE SEQUENCE</scope>
</reference>
<accession>Q6IHG0</accession>
<dbReference type="AlphaFoldDB" id="Q6IHG0"/>
<protein>
    <submittedName>
        <fullName evidence="1">HDC02636</fullName>
    </submittedName>
</protein>
<dbReference type="EMBL" id="BK003456">
    <property type="protein sequence ID" value="DAA03655.1"/>
    <property type="molecule type" value="Genomic_DNA"/>
</dbReference>
<organism evidence="1">
    <name type="scientific">Drosophila melanogaster</name>
    <name type="common">Fruit fly</name>
    <dbReference type="NCBI Taxonomy" id="7227"/>
    <lineage>
        <taxon>Eukaryota</taxon>
        <taxon>Metazoa</taxon>
        <taxon>Ecdysozoa</taxon>
        <taxon>Arthropoda</taxon>
        <taxon>Hexapoda</taxon>
        <taxon>Insecta</taxon>
        <taxon>Pterygota</taxon>
        <taxon>Neoptera</taxon>
        <taxon>Endopterygota</taxon>
        <taxon>Diptera</taxon>
        <taxon>Brachycera</taxon>
        <taxon>Muscomorpha</taxon>
        <taxon>Ephydroidea</taxon>
        <taxon>Drosophilidae</taxon>
        <taxon>Drosophila</taxon>
        <taxon>Sophophora</taxon>
    </lineage>
</organism>
<proteinExistence type="predicted"/>
<sequence>MSEINVFRCRFIQVLVPCAPLLGFLDRQLNELLIRDVAYTPHTADPFPLGPWPLCWVAGLRLQLPAPDSQTYPSPGVVMAAAVVCWPLTRRVKMPQNQGEMLHCALQITAPQLEQQCRGDGGAWAAGRGLS</sequence>
<gene>
    <name evidence="1" type="ORF">HDC02636</name>
</gene>